<reference evidence="2 3" key="1">
    <citation type="submission" date="2022-04" db="EMBL/GenBank/DDBJ databases">
        <title>Streptomyces sp. nov. LCR6-01 isolated from Lichen of Dirinaria sp.</title>
        <authorList>
            <person name="Kanchanasin P."/>
            <person name="Tanasupawat S."/>
            <person name="Phongsopitanun W."/>
        </authorList>
    </citation>
    <scope>NUCLEOTIDE SEQUENCE [LARGE SCALE GENOMIC DNA]</scope>
    <source>
        <strain evidence="2 3">LCR6-01</strain>
    </source>
</reference>
<comment type="caution">
    <text evidence="2">The sequence shown here is derived from an EMBL/GenBank/DDBJ whole genome shotgun (WGS) entry which is preliminary data.</text>
</comment>
<dbReference type="EMBL" id="JALPTH010000002">
    <property type="protein sequence ID" value="MCK8676342.1"/>
    <property type="molecule type" value="Genomic_DNA"/>
</dbReference>
<sequence>MRFAWLVWLADEGRELGYSNGLLPGAIGTTAVLLTALLVGQALRRHRPAALACAGLVCAAGIGWLATH</sequence>
<keyword evidence="3" id="KW-1185">Reference proteome</keyword>
<evidence type="ECO:0000313" key="3">
    <source>
        <dbReference type="Proteomes" id="UP001522868"/>
    </source>
</evidence>
<keyword evidence="1" id="KW-0472">Membrane</keyword>
<gene>
    <name evidence="2" type="ORF">M1O15_02700</name>
</gene>
<keyword evidence="1" id="KW-0812">Transmembrane</keyword>
<name>A0ABT0I4S7_9ACTN</name>
<keyword evidence="1" id="KW-1133">Transmembrane helix</keyword>
<dbReference type="Proteomes" id="UP001522868">
    <property type="component" value="Unassembled WGS sequence"/>
</dbReference>
<organism evidence="2 3">
    <name type="scientific">Streptomyces lichenis</name>
    <dbReference type="NCBI Taxonomy" id="2306967"/>
    <lineage>
        <taxon>Bacteria</taxon>
        <taxon>Bacillati</taxon>
        <taxon>Actinomycetota</taxon>
        <taxon>Actinomycetes</taxon>
        <taxon>Kitasatosporales</taxon>
        <taxon>Streptomycetaceae</taxon>
        <taxon>Streptomyces</taxon>
    </lineage>
</organism>
<evidence type="ECO:0000313" key="2">
    <source>
        <dbReference type="EMBL" id="MCK8676342.1"/>
    </source>
</evidence>
<feature type="transmembrane region" description="Helical" evidence="1">
    <location>
        <begin position="20"/>
        <end position="40"/>
    </location>
</feature>
<evidence type="ECO:0000256" key="1">
    <source>
        <dbReference type="SAM" id="Phobius"/>
    </source>
</evidence>
<feature type="transmembrane region" description="Helical" evidence="1">
    <location>
        <begin position="49"/>
        <end position="67"/>
    </location>
</feature>
<dbReference type="RefSeq" id="WP_248631524.1">
    <property type="nucleotide sequence ID" value="NZ_JALPTH010000002.1"/>
</dbReference>
<proteinExistence type="predicted"/>
<accession>A0ABT0I4S7</accession>
<protein>
    <submittedName>
        <fullName evidence="2">Uncharacterized protein</fullName>
    </submittedName>
</protein>